<dbReference type="EMBL" id="JARH01001081">
    <property type="protein sequence ID" value="EXF73126.1"/>
    <property type="molecule type" value="Genomic_DNA"/>
</dbReference>
<evidence type="ECO:0000256" key="1">
    <source>
        <dbReference type="ARBA" id="ARBA00001946"/>
    </source>
</evidence>
<dbReference type="GO" id="GO:0010333">
    <property type="term" value="F:terpene synthase activity"/>
    <property type="evidence" value="ECO:0007669"/>
    <property type="project" value="InterPro"/>
</dbReference>
<dbReference type="STRING" id="1445577.A0A010QYQ5"/>
<keyword evidence="3 4" id="KW-0460">Magnesium</keyword>
<sequence>MPSRLDMAITETPMARRKNNDPPRSHMVGRLHPSGLRITMEVNNYFLNNWPFPDERTKLQFVAEGLPTWHLCQYPTAREDRVGAACRFMVMLFLVDDLLEHLSLKEGSSYNERLISIVKGETAPAQDSPIEKMVLNIWEDMRSIDKKLSDDIEGPTFAFWRSQNDKDRLAKKSVAEYLKYRELDVASAVLLATQRFQDAIYLSEEELASVADLELNYTHHISVINDVMSWDKELRASKDIAAEGSIVSNIVQTLADESGLDYDGAKRICWVMIREWERQHDVMVQQRLQEGCSDALKTYMEGIELQMGGNELWSRTTHRYNAPHLK</sequence>
<dbReference type="Pfam" id="PF19086">
    <property type="entry name" value="Terpene_syn_C_2"/>
    <property type="match status" value="1"/>
</dbReference>
<evidence type="ECO:0000313" key="6">
    <source>
        <dbReference type="EMBL" id="EXF73126.1"/>
    </source>
</evidence>
<gene>
    <name evidence="6" type="ORF">CFIO01_11741</name>
</gene>
<dbReference type="SUPFAM" id="SSF48576">
    <property type="entry name" value="Terpenoid synthases"/>
    <property type="match status" value="1"/>
</dbReference>
<name>A0A010QYQ5_9PEZI</name>
<keyword evidence="4" id="KW-0479">Metal-binding</keyword>
<dbReference type="EC" id="4.2.3.-" evidence="4"/>
<organism evidence="6 7">
    <name type="scientific">Colletotrichum fioriniae PJ7</name>
    <dbReference type="NCBI Taxonomy" id="1445577"/>
    <lineage>
        <taxon>Eukaryota</taxon>
        <taxon>Fungi</taxon>
        <taxon>Dikarya</taxon>
        <taxon>Ascomycota</taxon>
        <taxon>Pezizomycotina</taxon>
        <taxon>Sordariomycetes</taxon>
        <taxon>Hypocreomycetidae</taxon>
        <taxon>Glomerellales</taxon>
        <taxon>Glomerellaceae</taxon>
        <taxon>Colletotrichum</taxon>
        <taxon>Colletotrichum acutatum species complex</taxon>
    </lineage>
</organism>
<evidence type="ECO:0000256" key="5">
    <source>
        <dbReference type="SAM" id="MobiDB-lite"/>
    </source>
</evidence>
<dbReference type="OrthoDB" id="3004402at2759"/>
<evidence type="ECO:0000256" key="3">
    <source>
        <dbReference type="ARBA" id="ARBA00022842"/>
    </source>
</evidence>
<accession>A0A010QYQ5</accession>
<protein>
    <recommendedName>
        <fullName evidence="4">Terpene synthase</fullName>
        <ecNumber evidence="4">4.2.3.-</ecNumber>
    </recommendedName>
</protein>
<dbReference type="AlphaFoldDB" id="A0A010QYQ5"/>
<comment type="caution">
    <text evidence="6">The sequence shown here is derived from an EMBL/GenBank/DDBJ whole genome shotgun (WGS) entry which is preliminary data.</text>
</comment>
<keyword evidence="4" id="KW-0456">Lyase</keyword>
<dbReference type="PANTHER" id="PTHR35201:SF4">
    <property type="entry name" value="BETA-PINACENE SYNTHASE-RELATED"/>
    <property type="match status" value="1"/>
</dbReference>
<dbReference type="InterPro" id="IPR008949">
    <property type="entry name" value="Isoprenoid_synthase_dom_sf"/>
</dbReference>
<dbReference type="Gene3D" id="1.10.600.10">
    <property type="entry name" value="Farnesyl Diphosphate Synthase"/>
    <property type="match status" value="1"/>
</dbReference>
<dbReference type="KEGG" id="cfj:CFIO01_11741"/>
<keyword evidence="7" id="KW-1185">Reference proteome</keyword>
<dbReference type="InterPro" id="IPR034686">
    <property type="entry name" value="Terpene_cyclase-like_2"/>
</dbReference>
<feature type="region of interest" description="Disordered" evidence="5">
    <location>
        <begin position="1"/>
        <end position="26"/>
    </location>
</feature>
<dbReference type="HOGENOM" id="CLU_057570_0_0_1"/>
<reference evidence="6 7" key="1">
    <citation type="submission" date="2014-02" db="EMBL/GenBank/DDBJ databases">
        <title>The genome sequence of Colletotrichum fioriniae PJ7.</title>
        <authorList>
            <person name="Baroncelli R."/>
            <person name="Thon M.R."/>
        </authorList>
    </citation>
    <scope>NUCLEOTIDE SEQUENCE [LARGE SCALE GENOMIC DNA]</scope>
    <source>
        <strain evidence="6 7">PJ7</strain>
    </source>
</reference>
<comment type="similarity">
    <text evidence="2 4">Belongs to the terpene synthase family.</text>
</comment>
<dbReference type="PANTHER" id="PTHR35201">
    <property type="entry name" value="TERPENE SYNTHASE"/>
    <property type="match status" value="1"/>
</dbReference>
<proteinExistence type="inferred from homology"/>
<evidence type="ECO:0000256" key="2">
    <source>
        <dbReference type="ARBA" id="ARBA00006333"/>
    </source>
</evidence>
<dbReference type="Proteomes" id="UP000020467">
    <property type="component" value="Unassembled WGS sequence"/>
</dbReference>
<dbReference type="GO" id="GO:0046872">
    <property type="term" value="F:metal ion binding"/>
    <property type="evidence" value="ECO:0007669"/>
    <property type="project" value="UniProtKB-KW"/>
</dbReference>
<comment type="cofactor">
    <cofactor evidence="1 4">
        <name>Mg(2+)</name>
        <dbReference type="ChEBI" id="CHEBI:18420"/>
    </cofactor>
</comment>
<evidence type="ECO:0000256" key="4">
    <source>
        <dbReference type="RuleBase" id="RU366034"/>
    </source>
</evidence>
<evidence type="ECO:0000313" key="7">
    <source>
        <dbReference type="Proteomes" id="UP000020467"/>
    </source>
</evidence>
<dbReference type="GO" id="GO:0008299">
    <property type="term" value="P:isoprenoid biosynthetic process"/>
    <property type="evidence" value="ECO:0007669"/>
    <property type="project" value="UniProtKB-ARBA"/>
</dbReference>
<dbReference type="eggNOG" id="ENOG502SK06">
    <property type="taxonomic scope" value="Eukaryota"/>
</dbReference>